<accession>A0ABD0WR74</accession>
<keyword evidence="5" id="KW-1185">Reference proteome</keyword>
<comment type="similarity">
    <text evidence="2">Belongs to the MEI4L family.</text>
</comment>
<dbReference type="InterPro" id="IPR025888">
    <property type="entry name" value="MEI4"/>
</dbReference>
<feature type="compositionally biased region" description="Polar residues" evidence="3">
    <location>
        <begin position="128"/>
        <end position="146"/>
    </location>
</feature>
<evidence type="ECO:0000313" key="4">
    <source>
        <dbReference type="EMBL" id="KAL0967296.1"/>
    </source>
</evidence>
<evidence type="ECO:0000256" key="3">
    <source>
        <dbReference type="SAM" id="MobiDB-lite"/>
    </source>
</evidence>
<dbReference type="EMBL" id="JAGEUA010000008">
    <property type="protein sequence ID" value="KAL0967296.1"/>
    <property type="molecule type" value="Genomic_DNA"/>
</dbReference>
<feature type="compositionally biased region" description="Basic and acidic residues" evidence="3">
    <location>
        <begin position="1"/>
        <end position="19"/>
    </location>
</feature>
<dbReference type="Pfam" id="PF13971">
    <property type="entry name" value="Mei4"/>
    <property type="match status" value="1"/>
</dbReference>
<reference evidence="4 5" key="1">
    <citation type="submission" date="2024-06" db="EMBL/GenBank/DDBJ databases">
        <authorList>
            <person name="Pan Q."/>
            <person name="Wen M."/>
            <person name="Jouanno E."/>
            <person name="Zahm M."/>
            <person name="Klopp C."/>
            <person name="Cabau C."/>
            <person name="Louis A."/>
            <person name="Berthelot C."/>
            <person name="Parey E."/>
            <person name="Roest Crollius H."/>
            <person name="Montfort J."/>
            <person name="Robinson-Rechavi M."/>
            <person name="Bouchez O."/>
            <person name="Lampietro C."/>
            <person name="Lopez Roques C."/>
            <person name="Donnadieu C."/>
            <person name="Postlethwait J."/>
            <person name="Bobe J."/>
            <person name="Verreycken H."/>
            <person name="Guiguen Y."/>
        </authorList>
    </citation>
    <scope>NUCLEOTIDE SEQUENCE [LARGE SCALE GENOMIC DNA]</scope>
    <source>
        <strain evidence="4">Up_M1</strain>
        <tissue evidence="4">Testis</tissue>
    </source>
</reference>
<feature type="region of interest" description="Disordered" evidence="3">
    <location>
        <begin position="115"/>
        <end position="153"/>
    </location>
</feature>
<dbReference type="Proteomes" id="UP001557470">
    <property type="component" value="Unassembled WGS sequence"/>
</dbReference>
<dbReference type="PANTHER" id="PTHR28575:SF1">
    <property type="entry name" value="MEIOSIS-SPECIFIC PROTEIN MEI4"/>
    <property type="match status" value="1"/>
</dbReference>
<dbReference type="AlphaFoldDB" id="A0ABD0WR74"/>
<feature type="region of interest" description="Disordered" evidence="3">
    <location>
        <begin position="1"/>
        <end position="25"/>
    </location>
</feature>
<sequence>MNRSADCEIRPLMDPKMERGPATNSKDMEWRVLKAKFAVAVAIIKSKPPGRTSRQHAEHLANKLRSQDEAWKTKFQNLQDEVLTLRQQLLLTQNSSKTTSRSGIRTRAGSDVLGLLSQEPAGPGLTNGALSSDMDSGCGTETNTATLPPDSDSEPPVFPLVTTTPPQIPFSRLCEVGAQGRAMLLHTQFLQSLFGLDRVEGEAVWARGLSPGRDGDGAVVADSLCRLLTCVVAASRDASDQPVRSLVLHGSRVAAQALECWLALRQPSMQFVGHMESALKELTGMLLHNDQLNRFQDQERLTECLVLLGRSHFLKNFLIAHLLSEISLLAEHLWIACQGERAEGHNQLDVSRYENSFYLFWLLEQLLQAEQGPPGAPGRTGLDWRTDLRALQSSLERSILVLSDDFPLFVLYMWRIGALLMPTSVNGATQT</sequence>
<evidence type="ECO:0000256" key="1">
    <source>
        <dbReference type="ARBA" id="ARBA00023254"/>
    </source>
</evidence>
<name>A0ABD0WR74_UMBPY</name>
<keyword evidence="1" id="KW-0469">Meiosis</keyword>
<organism evidence="4 5">
    <name type="scientific">Umbra pygmaea</name>
    <name type="common">Eastern mudminnow</name>
    <dbReference type="NCBI Taxonomy" id="75934"/>
    <lineage>
        <taxon>Eukaryota</taxon>
        <taxon>Metazoa</taxon>
        <taxon>Chordata</taxon>
        <taxon>Craniata</taxon>
        <taxon>Vertebrata</taxon>
        <taxon>Euteleostomi</taxon>
        <taxon>Actinopterygii</taxon>
        <taxon>Neopterygii</taxon>
        <taxon>Teleostei</taxon>
        <taxon>Protacanthopterygii</taxon>
        <taxon>Esociformes</taxon>
        <taxon>Umbridae</taxon>
        <taxon>Umbra</taxon>
    </lineage>
</organism>
<evidence type="ECO:0008006" key="6">
    <source>
        <dbReference type="Google" id="ProtNLM"/>
    </source>
</evidence>
<dbReference type="PANTHER" id="PTHR28575">
    <property type="entry name" value="MEIOSIS-SPECIFIC PROTEIN MEI4"/>
    <property type="match status" value="1"/>
</dbReference>
<proteinExistence type="inferred from homology"/>
<comment type="caution">
    <text evidence="4">The sequence shown here is derived from an EMBL/GenBank/DDBJ whole genome shotgun (WGS) entry which is preliminary data.</text>
</comment>
<dbReference type="GO" id="GO:0051321">
    <property type="term" value="P:meiotic cell cycle"/>
    <property type="evidence" value="ECO:0007669"/>
    <property type="project" value="UniProtKB-KW"/>
</dbReference>
<evidence type="ECO:0000256" key="2">
    <source>
        <dbReference type="ARBA" id="ARBA00093453"/>
    </source>
</evidence>
<gene>
    <name evidence="4" type="ORF">UPYG_G00250420</name>
</gene>
<evidence type="ECO:0000313" key="5">
    <source>
        <dbReference type="Proteomes" id="UP001557470"/>
    </source>
</evidence>
<protein>
    <recommendedName>
        <fullName evidence="6">Meiosis-specific protein MEI4</fullName>
    </recommendedName>
</protein>